<dbReference type="RefSeq" id="WP_040200281.1">
    <property type="nucleotide sequence ID" value="NZ_CP010311.1"/>
</dbReference>
<dbReference type="SUPFAM" id="SSF81593">
    <property type="entry name" value="Nucleotidyltransferase substrate binding subunit/domain"/>
    <property type="match status" value="1"/>
</dbReference>
<evidence type="ECO:0000313" key="2">
    <source>
        <dbReference type="EMBL" id="AJF08087.1"/>
    </source>
</evidence>
<dbReference type="Pfam" id="PF08780">
    <property type="entry name" value="NTase_sub_bind"/>
    <property type="match status" value="1"/>
</dbReference>
<dbReference type="EMBL" id="CP010311">
    <property type="protein sequence ID" value="AJF08087.1"/>
    <property type="molecule type" value="Genomic_DNA"/>
</dbReference>
<dbReference type="HOGENOM" id="CLU_118479_1_0_7"/>
<dbReference type="EMBL" id="CP010311">
    <property type="protein sequence ID" value="AJF06590.1"/>
    <property type="molecule type" value="Genomic_DNA"/>
</dbReference>
<name>A0A0B5FIR3_9BACT</name>
<dbReference type="STRING" id="483547.GSUB_08545"/>
<dbReference type="InterPro" id="IPR010235">
    <property type="entry name" value="HepT"/>
</dbReference>
<proteinExistence type="predicted"/>
<keyword evidence="3" id="KW-1185">Reference proteome</keyword>
<reference evidence="2 3" key="1">
    <citation type="journal article" date="2015" name="Genome Announc.">
        <title>Genomes of Geoalkalibacter ferrihydriticus Z-0531T and Geoalkalibacter subterraneus Red1T, Two Haloalkaliphilic Metal-Reducing Deltaproteobacteria.</title>
        <authorList>
            <person name="Badalamenti J.P."/>
            <person name="Krajmalnik-Brown R."/>
            <person name="Torres C.I."/>
            <person name="Bond D.R."/>
        </authorList>
    </citation>
    <scope>NUCLEOTIDE SEQUENCE [LARGE SCALE GENOMIC DNA]</scope>
    <source>
        <strain evidence="2 3">Red1</strain>
    </source>
</reference>
<evidence type="ECO:0008006" key="4">
    <source>
        <dbReference type="Google" id="ProtNLM"/>
    </source>
</evidence>
<sequence length="135" mass="16334">MDEKDIRWQQRFANYEKAYLRLEEAINQENLNELERNGLIQRFEFTLDLAWKVLKDFLQEKGFVFKPSPKDTLRMAQQGEYISYAQELIDGLEIRNELSHDYSGEKFERSEKILREQTFVALKKLYQFLKDESLR</sequence>
<dbReference type="Proteomes" id="UP000035036">
    <property type="component" value="Chromosome"/>
</dbReference>
<dbReference type="KEGG" id="gsb:GSUB_08545"/>
<protein>
    <recommendedName>
        <fullName evidence="4">Nucleotidyltransferase</fullName>
    </recommendedName>
</protein>
<dbReference type="NCBIfam" id="TIGR01987">
    <property type="entry name" value="HI0074"/>
    <property type="match status" value="1"/>
</dbReference>
<accession>A0A0B5FIR3</accession>
<evidence type="ECO:0000313" key="3">
    <source>
        <dbReference type="Proteomes" id="UP000035036"/>
    </source>
</evidence>
<dbReference type="KEGG" id="gsb:GSUB_15385"/>
<dbReference type="OrthoDB" id="9810452at2"/>
<dbReference type="Gene3D" id="1.20.120.330">
    <property type="entry name" value="Nucleotidyltransferases domain 2"/>
    <property type="match status" value="1"/>
</dbReference>
<evidence type="ECO:0000313" key="1">
    <source>
        <dbReference type="EMBL" id="AJF06590.1"/>
    </source>
</evidence>
<organism evidence="2 3">
    <name type="scientific">Geoalkalibacter subterraneus</name>
    <dbReference type="NCBI Taxonomy" id="483547"/>
    <lineage>
        <taxon>Bacteria</taxon>
        <taxon>Pseudomonadati</taxon>
        <taxon>Thermodesulfobacteriota</taxon>
        <taxon>Desulfuromonadia</taxon>
        <taxon>Desulfuromonadales</taxon>
        <taxon>Geoalkalibacteraceae</taxon>
        <taxon>Geoalkalibacter</taxon>
    </lineage>
</organism>
<gene>
    <name evidence="1" type="ORF">GSUB_08545</name>
    <name evidence="2" type="ORF">GSUB_15385</name>
</gene>
<dbReference type="AlphaFoldDB" id="A0A0B5FIR3"/>